<dbReference type="Proteomes" id="UP000828251">
    <property type="component" value="Unassembled WGS sequence"/>
</dbReference>
<comment type="caution">
    <text evidence="1">The sequence shown here is derived from an EMBL/GenBank/DDBJ whole genome shotgun (WGS) entry which is preliminary data.</text>
</comment>
<evidence type="ECO:0000313" key="2">
    <source>
        <dbReference type="Proteomes" id="UP000828251"/>
    </source>
</evidence>
<evidence type="ECO:0000313" key="1">
    <source>
        <dbReference type="EMBL" id="KAH1131403.1"/>
    </source>
</evidence>
<sequence length="99" mass="10559">MMVRAHTASGLPILELYAGFASTNESTQMSTYVLVREVGMEEQVENTTTQLCGDFSCFNNHTIMDFVLSMTSTGDGTSSPECSTPVVVASSKGMFESGA</sequence>
<gene>
    <name evidence="1" type="ORF">J1N35_002781</name>
</gene>
<protein>
    <submittedName>
        <fullName evidence="1">Uncharacterized protein</fullName>
    </submittedName>
</protein>
<organism evidence="1 2">
    <name type="scientific">Gossypium stocksii</name>
    <dbReference type="NCBI Taxonomy" id="47602"/>
    <lineage>
        <taxon>Eukaryota</taxon>
        <taxon>Viridiplantae</taxon>
        <taxon>Streptophyta</taxon>
        <taxon>Embryophyta</taxon>
        <taxon>Tracheophyta</taxon>
        <taxon>Spermatophyta</taxon>
        <taxon>Magnoliopsida</taxon>
        <taxon>eudicotyledons</taxon>
        <taxon>Gunneridae</taxon>
        <taxon>Pentapetalae</taxon>
        <taxon>rosids</taxon>
        <taxon>malvids</taxon>
        <taxon>Malvales</taxon>
        <taxon>Malvaceae</taxon>
        <taxon>Malvoideae</taxon>
        <taxon>Gossypium</taxon>
    </lineage>
</organism>
<keyword evidence="2" id="KW-1185">Reference proteome</keyword>
<proteinExistence type="predicted"/>
<accession>A0A9D4ANZ6</accession>
<dbReference type="EMBL" id="JAIQCV010000001">
    <property type="protein sequence ID" value="KAH1131403.1"/>
    <property type="molecule type" value="Genomic_DNA"/>
</dbReference>
<dbReference type="AlphaFoldDB" id="A0A9D4ANZ6"/>
<name>A0A9D4ANZ6_9ROSI</name>
<reference evidence="1 2" key="1">
    <citation type="journal article" date="2021" name="Plant Biotechnol. J.">
        <title>Multi-omics assisted identification of the key and species-specific regulatory components of drought-tolerant mechanisms in Gossypium stocksii.</title>
        <authorList>
            <person name="Yu D."/>
            <person name="Ke L."/>
            <person name="Zhang D."/>
            <person name="Wu Y."/>
            <person name="Sun Y."/>
            <person name="Mei J."/>
            <person name="Sun J."/>
            <person name="Sun Y."/>
        </authorList>
    </citation>
    <scope>NUCLEOTIDE SEQUENCE [LARGE SCALE GENOMIC DNA]</scope>
    <source>
        <strain evidence="2">cv. E1</strain>
        <tissue evidence="1">Leaf</tissue>
    </source>
</reference>